<evidence type="ECO:0000256" key="4">
    <source>
        <dbReference type="ARBA" id="ARBA00005336"/>
    </source>
</evidence>
<evidence type="ECO:0000313" key="25">
    <source>
        <dbReference type="Proteomes" id="UP000717696"/>
    </source>
</evidence>
<evidence type="ECO:0000256" key="15">
    <source>
        <dbReference type="ARBA" id="ARBA00041276"/>
    </source>
</evidence>
<name>A0A9P9I860_9HYPO</name>
<keyword evidence="8 24" id="KW-0378">Hydrolase</keyword>
<gene>
    <name evidence="24" type="ORF">B0J13DRAFT_660094</name>
</gene>
<dbReference type="Proteomes" id="UP000717696">
    <property type="component" value="Unassembled WGS sequence"/>
</dbReference>
<keyword evidence="11" id="KW-0326">Glycosidase</keyword>
<evidence type="ECO:0000256" key="5">
    <source>
        <dbReference type="ARBA" id="ARBA00012744"/>
    </source>
</evidence>
<feature type="domain" description="Fibronectin type III-like" evidence="23">
    <location>
        <begin position="707"/>
        <end position="778"/>
    </location>
</feature>
<dbReference type="GO" id="GO:0008422">
    <property type="term" value="F:beta-glucosidase activity"/>
    <property type="evidence" value="ECO:0007669"/>
    <property type="project" value="UniProtKB-EC"/>
</dbReference>
<keyword evidence="12" id="KW-0624">Polysaccharide degradation</keyword>
<dbReference type="EC" id="3.2.1.21" evidence="5"/>
<dbReference type="Gene3D" id="3.40.50.1700">
    <property type="entry name" value="Glycoside hydrolase family 3 C-terminal domain"/>
    <property type="match status" value="1"/>
</dbReference>
<evidence type="ECO:0000256" key="14">
    <source>
        <dbReference type="ARBA" id="ARBA00039579"/>
    </source>
</evidence>
<dbReference type="InterPro" id="IPR050288">
    <property type="entry name" value="Cellulose_deg_GH3"/>
</dbReference>
<dbReference type="InterPro" id="IPR036881">
    <property type="entry name" value="Glyco_hydro_3_C_sf"/>
</dbReference>
<evidence type="ECO:0000259" key="23">
    <source>
        <dbReference type="SMART" id="SM01217"/>
    </source>
</evidence>
<evidence type="ECO:0000256" key="9">
    <source>
        <dbReference type="ARBA" id="ARBA00023180"/>
    </source>
</evidence>
<keyword evidence="9" id="KW-0325">Glycoprotein</keyword>
<dbReference type="SUPFAM" id="SSF51445">
    <property type="entry name" value="(Trans)glycosidases"/>
    <property type="match status" value="1"/>
</dbReference>
<evidence type="ECO:0000256" key="18">
    <source>
        <dbReference type="ARBA" id="ARBA00070030"/>
    </source>
</evidence>
<evidence type="ECO:0000256" key="10">
    <source>
        <dbReference type="ARBA" id="ARBA00023277"/>
    </source>
</evidence>
<protein>
    <recommendedName>
        <fullName evidence="18">Beta-glucosidase cel3A</fullName>
        <ecNumber evidence="5">3.2.1.21</ecNumber>
    </recommendedName>
    <alternativeName>
        <fullName evidence="15">Beta-D-glucoside glucohydrolase G</fullName>
    </alternativeName>
    <alternativeName>
        <fullName evidence="19">Beta-D-glucoside glucohydrolase cel3A</fullName>
    </alternativeName>
    <alternativeName>
        <fullName evidence="16">Cellobiase G</fullName>
    </alternativeName>
    <alternativeName>
        <fullName evidence="21">Cellobiase cel3A</fullName>
    </alternativeName>
    <alternativeName>
        <fullName evidence="17">Gentiobiase G</fullName>
    </alternativeName>
    <alternativeName>
        <fullName evidence="20">Gentiobiase cel3A</fullName>
    </alternativeName>
    <alternativeName>
        <fullName evidence="14">Probable beta-glucosidase G</fullName>
    </alternativeName>
</protein>
<organism evidence="24 25">
    <name type="scientific">Dactylonectria estremocensis</name>
    <dbReference type="NCBI Taxonomy" id="1079267"/>
    <lineage>
        <taxon>Eukaryota</taxon>
        <taxon>Fungi</taxon>
        <taxon>Dikarya</taxon>
        <taxon>Ascomycota</taxon>
        <taxon>Pezizomycotina</taxon>
        <taxon>Sordariomycetes</taxon>
        <taxon>Hypocreomycetidae</taxon>
        <taxon>Hypocreales</taxon>
        <taxon>Nectriaceae</taxon>
        <taxon>Dactylonectria</taxon>
    </lineage>
</organism>
<dbReference type="Pfam" id="PF01915">
    <property type="entry name" value="Glyco_hydro_3_C"/>
    <property type="match status" value="1"/>
</dbReference>
<feature type="signal peptide" evidence="22">
    <location>
        <begin position="1"/>
        <end position="21"/>
    </location>
</feature>
<dbReference type="Pfam" id="PF00933">
    <property type="entry name" value="Glyco_hydro_3"/>
    <property type="match status" value="1"/>
</dbReference>
<evidence type="ECO:0000256" key="1">
    <source>
        <dbReference type="ARBA" id="ARBA00000448"/>
    </source>
</evidence>
<evidence type="ECO:0000256" key="22">
    <source>
        <dbReference type="SAM" id="SignalP"/>
    </source>
</evidence>
<dbReference type="PANTHER" id="PTHR42715">
    <property type="entry name" value="BETA-GLUCOSIDASE"/>
    <property type="match status" value="1"/>
</dbReference>
<evidence type="ECO:0000256" key="11">
    <source>
        <dbReference type="ARBA" id="ARBA00023295"/>
    </source>
</evidence>
<evidence type="ECO:0000256" key="6">
    <source>
        <dbReference type="ARBA" id="ARBA00022525"/>
    </source>
</evidence>
<dbReference type="GO" id="GO:0005576">
    <property type="term" value="C:extracellular region"/>
    <property type="evidence" value="ECO:0007669"/>
    <property type="project" value="UniProtKB-SubCell"/>
</dbReference>
<dbReference type="InterPro" id="IPR026891">
    <property type="entry name" value="Fn3-like"/>
</dbReference>
<evidence type="ECO:0000256" key="2">
    <source>
        <dbReference type="ARBA" id="ARBA00004613"/>
    </source>
</evidence>
<dbReference type="SMART" id="SM01217">
    <property type="entry name" value="Fn3_like"/>
    <property type="match status" value="1"/>
</dbReference>
<sequence length="794" mass="86335">MHISAFFLIGATAITWPLVRGQNLSWQSSSQAPSLRDWQDAEAKAEKFLAALTLDEKFRLVRGNASAGGCVGNIEPIERLSFSGICFSDGPLAVARSELVSIFPAQLTAAATWDPEIIYKRGFALGTEFKIKGVHVALGPVAGALGRHPHGGRNWEGFSPDPYLTGVAMEATVNGFHHSGVQTCSKHYIGNEQETQRNNSTLPNGNKVNAISANIDDRTLHELYLWPFAQAVKAGTTSIMCAYSRYNGTYSCENSPLLNNILKQELGFRGYVVSDWFATHSAGKAATAGLDLEMPGVGVAYDGASNWFGPFLQKDHENGSFALERLDDMVKRIMTAYYLIGQDSSDFPTLDASMPIVLGITTFGLAGAKELFKSSGMNWTEPTPRDARKDHAAVIRQMGSAGTVLLKNTDKTLPLQAPSNIGVFGAAGADLVNGLMYWQAAIAPEFGPVVIGGGSGSARYSHIVPPLEAIKRKASETGARVQYITNNTAIALGELAVYPTPQVCIAFLSSFAAEGWDRSTLLADNNSTEVVEQVTSICENTVVVVFGPGVVTMPWADNPRVKAILAAHYPGEEVGNSIVDILWGAEEPSGRLPYTIPMNETDLLIPIVTKPEGPGPDDWQADFTERQLIDYRAFDEFDVAPRYEFGFGLSYTEFDLVNMKTKKVIRRPSATADFSRAIEPGGNPDLWTQIVELEATVYNVGNSTGHAVPQLYVSFPDSTPEGTPVRVLRGFNKVRLEPGEQYQVGFGLTRRDLSYWDTVNQEWVIPKGSFEFSTGFSSRDLRVHLELDVLGACS</sequence>
<evidence type="ECO:0000256" key="21">
    <source>
        <dbReference type="ARBA" id="ARBA00083611"/>
    </source>
</evidence>
<dbReference type="AlphaFoldDB" id="A0A9P9I860"/>
<accession>A0A9P9I860</accession>
<evidence type="ECO:0000256" key="13">
    <source>
        <dbReference type="ARBA" id="ARBA00024983"/>
    </source>
</evidence>
<dbReference type="InterPro" id="IPR036962">
    <property type="entry name" value="Glyco_hydro_3_N_sf"/>
</dbReference>
<comment type="catalytic activity">
    <reaction evidence="1">
        <text>Hydrolysis of terminal, non-reducing beta-D-glucosyl residues with release of beta-D-glucose.</text>
        <dbReference type="EC" id="3.2.1.21"/>
    </reaction>
</comment>
<comment type="subcellular location">
    <subcellularLocation>
        <location evidence="2">Secreted</location>
    </subcellularLocation>
</comment>
<evidence type="ECO:0000313" key="24">
    <source>
        <dbReference type="EMBL" id="KAH7111513.1"/>
    </source>
</evidence>
<dbReference type="InterPro" id="IPR017853">
    <property type="entry name" value="GH"/>
</dbReference>
<dbReference type="OrthoDB" id="416222at2759"/>
<evidence type="ECO:0000256" key="8">
    <source>
        <dbReference type="ARBA" id="ARBA00022801"/>
    </source>
</evidence>
<keyword evidence="6" id="KW-0964">Secreted</keyword>
<keyword evidence="7 22" id="KW-0732">Signal</keyword>
<evidence type="ECO:0000256" key="16">
    <source>
        <dbReference type="ARBA" id="ARBA00041601"/>
    </source>
</evidence>
<dbReference type="FunFam" id="3.20.20.300:FF:000002">
    <property type="entry name" value="Probable beta-glucosidase"/>
    <property type="match status" value="1"/>
</dbReference>
<keyword evidence="25" id="KW-1185">Reference proteome</keyword>
<dbReference type="Gene3D" id="3.20.20.300">
    <property type="entry name" value="Glycoside hydrolase, family 3, N-terminal domain"/>
    <property type="match status" value="1"/>
</dbReference>
<dbReference type="Gene3D" id="2.60.40.10">
    <property type="entry name" value="Immunoglobulins"/>
    <property type="match status" value="1"/>
</dbReference>
<comment type="similarity">
    <text evidence="4">Belongs to the glycosyl hydrolase 3 family.</text>
</comment>
<evidence type="ECO:0000256" key="17">
    <source>
        <dbReference type="ARBA" id="ARBA00041808"/>
    </source>
</evidence>
<evidence type="ECO:0000256" key="7">
    <source>
        <dbReference type="ARBA" id="ARBA00022729"/>
    </source>
</evidence>
<dbReference type="PRINTS" id="PR00133">
    <property type="entry name" value="GLHYDRLASE3"/>
</dbReference>
<evidence type="ECO:0000256" key="3">
    <source>
        <dbReference type="ARBA" id="ARBA00004987"/>
    </source>
</evidence>
<evidence type="ECO:0000256" key="12">
    <source>
        <dbReference type="ARBA" id="ARBA00023326"/>
    </source>
</evidence>
<comment type="caution">
    <text evidence="24">The sequence shown here is derived from an EMBL/GenBank/DDBJ whole genome shotgun (WGS) entry which is preliminary data.</text>
</comment>
<keyword evidence="10" id="KW-0119">Carbohydrate metabolism</keyword>
<reference evidence="24" key="1">
    <citation type="journal article" date="2021" name="Nat. Commun.">
        <title>Genetic determinants of endophytism in the Arabidopsis root mycobiome.</title>
        <authorList>
            <person name="Mesny F."/>
            <person name="Miyauchi S."/>
            <person name="Thiergart T."/>
            <person name="Pickel B."/>
            <person name="Atanasova L."/>
            <person name="Karlsson M."/>
            <person name="Huettel B."/>
            <person name="Barry K.W."/>
            <person name="Haridas S."/>
            <person name="Chen C."/>
            <person name="Bauer D."/>
            <person name="Andreopoulos W."/>
            <person name="Pangilinan J."/>
            <person name="LaButti K."/>
            <person name="Riley R."/>
            <person name="Lipzen A."/>
            <person name="Clum A."/>
            <person name="Drula E."/>
            <person name="Henrissat B."/>
            <person name="Kohler A."/>
            <person name="Grigoriev I.V."/>
            <person name="Martin F.M."/>
            <person name="Hacquard S."/>
        </authorList>
    </citation>
    <scope>NUCLEOTIDE SEQUENCE</scope>
    <source>
        <strain evidence="24">MPI-CAGE-AT-0021</strain>
    </source>
</reference>
<proteinExistence type="inferred from homology"/>
<comment type="pathway">
    <text evidence="3">Glycan metabolism; cellulose degradation.</text>
</comment>
<dbReference type="GO" id="GO:0009251">
    <property type="term" value="P:glucan catabolic process"/>
    <property type="evidence" value="ECO:0007669"/>
    <property type="project" value="TreeGrafter"/>
</dbReference>
<dbReference type="PANTHER" id="PTHR42715:SF12">
    <property type="entry name" value="BETA-GLUCOSIDASE G-RELATED"/>
    <property type="match status" value="1"/>
</dbReference>
<dbReference type="InterPro" id="IPR013783">
    <property type="entry name" value="Ig-like_fold"/>
</dbReference>
<dbReference type="InterPro" id="IPR002772">
    <property type="entry name" value="Glyco_hydro_3_C"/>
</dbReference>
<dbReference type="SUPFAM" id="SSF52279">
    <property type="entry name" value="Beta-D-glucan exohydrolase, C-terminal domain"/>
    <property type="match status" value="1"/>
</dbReference>
<dbReference type="EMBL" id="JAGMUU010000056">
    <property type="protein sequence ID" value="KAH7111513.1"/>
    <property type="molecule type" value="Genomic_DNA"/>
</dbReference>
<dbReference type="Pfam" id="PF14310">
    <property type="entry name" value="Fn3-like"/>
    <property type="match status" value="1"/>
</dbReference>
<feature type="chain" id="PRO_5040422166" description="Beta-glucosidase cel3A" evidence="22">
    <location>
        <begin position="22"/>
        <end position="794"/>
    </location>
</feature>
<evidence type="ECO:0000256" key="20">
    <source>
        <dbReference type="ARBA" id="ARBA00083231"/>
    </source>
</evidence>
<comment type="function">
    <text evidence="13">Beta-glucosidases are one of a number of cellulolytic enzymes involved in the degradation of cellulosic biomass. Catalyzes the last step releasing glucose from the inhibitory cellobiose.</text>
</comment>
<dbReference type="InterPro" id="IPR001764">
    <property type="entry name" value="Glyco_hydro_3_N"/>
</dbReference>
<evidence type="ECO:0000256" key="19">
    <source>
        <dbReference type="ARBA" id="ARBA00078013"/>
    </source>
</evidence>